<feature type="domain" description="Butirosin biosynthesis protein H N-terminal" evidence="1">
    <location>
        <begin position="61"/>
        <end position="144"/>
    </location>
</feature>
<accession>A0A132UCE0</accession>
<protein>
    <recommendedName>
        <fullName evidence="1">Butirosin biosynthesis protein H N-terminal domain-containing protein</fullName>
    </recommendedName>
</protein>
<dbReference type="AlphaFoldDB" id="A0A132UCE0"/>
<dbReference type="Proteomes" id="UP000070475">
    <property type="component" value="Unassembled WGS sequence"/>
</dbReference>
<dbReference type="Pfam" id="PF14399">
    <property type="entry name" value="BtrH_N"/>
    <property type="match status" value="1"/>
</dbReference>
<comment type="caution">
    <text evidence="2">The sequence shown here is derived from an EMBL/GenBank/DDBJ whole genome shotgun (WGS) entry which is preliminary data.</text>
</comment>
<dbReference type="InterPro" id="IPR026935">
    <property type="entry name" value="BtrH_N"/>
</dbReference>
<reference evidence="2 3" key="1">
    <citation type="submission" date="2015-08" db="EMBL/GenBank/DDBJ databases">
        <title>Genomes of Paenibacillus riograndensis.</title>
        <authorList>
            <person name="Sant'Anna F.H."/>
            <person name="Souza R."/>
            <person name="Ambrosini A."/>
            <person name="Bach E."/>
            <person name="Fernandes G."/>
            <person name="Balsanelli E."/>
            <person name="Baura V.A."/>
            <person name="Pedrosa F.O."/>
            <person name="Souza E.M."/>
            <person name="Passaglia L."/>
        </authorList>
    </citation>
    <scope>NUCLEOTIDE SEQUENCE [LARGE SCALE GENOMIC DNA]</scope>
    <source>
        <strain evidence="2 3">CAS34</strain>
    </source>
</reference>
<evidence type="ECO:0000259" key="1">
    <source>
        <dbReference type="Pfam" id="PF14399"/>
    </source>
</evidence>
<dbReference type="OrthoDB" id="2630463at2"/>
<proteinExistence type="predicted"/>
<name>A0A132UCE0_9BACL</name>
<evidence type="ECO:0000313" key="3">
    <source>
        <dbReference type="Proteomes" id="UP000070475"/>
    </source>
</evidence>
<dbReference type="PATRIC" id="fig|483937.3.peg.6457"/>
<keyword evidence="3" id="KW-1185">Reference proteome</keyword>
<organism evidence="2 3">
    <name type="scientific">Paenibacillus riograndensis</name>
    <dbReference type="NCBI Taxonomy" id="483937"/>
    <lineage>
        <taxon>Bacteria</taxon>
        <taxon>Bacillati</taxon>
        <taxon>Bacillota</taxon>
        <taxon>Bacilli</taxon>
        <taxon>Bacillales</taxon>
        <taxon>Paenibacillaceae</taxon>
        <taxon>Paenibacillus</taxon>
        <taxon>Paenibacillus sonchi group</taxon>
    </lineage>
</organism>
<dbReference type="RefSeq" id="WP_060818919.1">
    <property type="nucleotide sequence ID" value="NZ_LIRB01000074.1"/>
</dbReference>
<sequence>MHKAKIKEYEVNINFKHDQYSNCIQDIFITYLNWKKYSYFKLFDHTWSFSFKSNGPDGWGIDTYRNGFTQLFESLYYNFGINLKFYNDLSDEDRTLGVMSQELEEGRIVGLEIDPYYCEWHRVYRKYHSNHFVLITGISKEYLICIDPYTSDLPKRMPFKLFFQGAKKIFLIAEEISVEYDWQKNMYKNLNNIFVGSQNMSDFEQMRKFSDYIDEVRIKNEVDKYDSMVFYPLLLRLNNVGDSRRSYSSYLDYLMTIQWDINFSKYSEELIKASRLWSETGALMLKYILSDYNKVIRKKLKAKIINISETEEAIANELLCQIRP</sequence>
<evidence type="ECO:0000313" key="2">
    <source>
        <dbReference type="EMBL" id="KWX81162.1"/>
    </source>
</evidence>
<gene>
    <name evidence="2" type="ORF">AMQ84_00790</name>
</gene>
<dbReference type="EMBL" id="LIRB01000074">
    <property type="protein sequence ID" value="KWX81162.1"/>
    <property type="molecule type" value="Genomic_DNA"/>
</dbReference>